<protein>
    <submittedName>
        <fullName evidence="3">Lamin tail-like protein</fullName>
    </submittedName>
</protein>
<organism evidence="3 4">
    <name type="scientific">Rudaeicoccus suwonensis</name>
    <dbReference type="NCBI Taxonomy" id="657409"/>
    <lineage>
        <taxon>Bacteria</taxon>
        <taxon>Bacillati</taxon>
        <taxon>Actinomycetota</taxon>
        <taxon>Actinomycetes</taxon>
        <taxon>Micrococcales</taxon>
        <taxon>Dermacoccaceae</taxon>
        <taxon>Rudaeicoccus</taxon>
    </lineage>
</organism>
<dbReference type="Gene3D" id="2.60.40.1260">
    <property type="entry name" value="Lamin Tail domain"/>
    <property type="match status" value="1"/>
</dbReference>
<feature type="signal peptide" evidence="1">
    <location>
        <begin position="1"/>
        <end position="32"/>
    </location>
</feature>
<dbReference type="AlphaFoldDB" id="A0A561E9L4"/>
<evidence type="ECO:0000313" key="3">
    <source>
        <dbReference type="EMBL" id="TWE12270.1"/>
    </source>
</evidence>
<comment type="caution">
    <text evidence="3">The sequence shown here is derived from an EMBL/GenBank/DDBJ whole genome shotgun (WGS) entry which is preliminary data.</text>
</comment>
<evidence type="ECO:0000313" key="4">
    <source>
        <dbReference type="Proteomes" id="UP000318297"/>
    </source>
</evidence>
<sequence>MRRTTAALAHVLAVTVLAGGFAGIVGPTDAQAAAPPVKFGKWFVDLPGTDRATSSSLNKEYIVVTNTTRKAMSLKGYKVRDSKAKHTYTFGTFTLGAKKSVTIHTGSGRNSAANLYWSQRNFVWNNTGDTATLLNPKGKIVTSCTYVKPKKSTSKTGGFKTC</sequence>
<dbReference type="InterPro" id="IPR001322">
    <property type="entry name" value="Lamin_tail_dom"/>
</dbReference>
<keyword evidence="4" id="KW-1185">Reference proteome</keyword>
<dbReference type="Proteomes" id="UP000318297">
    <property type="component" value="Unassembled WGS sequence"/>
</dbReference>
<dbReference type="RefSeq" id="WP_145226138.1">
    <property type="nucleotide sequence ID" value="NZ_VIVQ01000001.1"/>
</dbReference>
<evidence type="ECO:0000256" key="1">
    <source>
        <dbReference type="SAM" id="SignalP"/>
    </source>
</evidence>
<dbReference type="EMBL" id="VIVQ01000001">
    <property type="protein sequence ID" value="TWE12270.1"/>
    <property type="molecule type" value="Genomic_DNA"/>
</dbReference>
<dbReference type="SUPFAM" id="SSF74853">
    <property type="entry name" value="Lamin A/C globular tail domain"/>
    <property type="match status" value="1"/>
</dbReference>
<feature type="chain" id="PRO_5022064592" evidence="1">
    <location>
        <begin position="33"/>
        <end position="162"/>
    </location>
</feature>
<accession>A0A561E9L4</accession>
<gene>
    <name evidence="3" type="ORF">BKA23_1070</name>
</gene>
<name>A0A561E9L4_9MICO</name>
<dbReference type="Pfam" id="PF00932">
    <property type="entry name" value="LTD"/>
    <property type="match status" value="1"/>
</dbReference>
<dbReference type="OrthoDB" id="3828227at2"/>
<feature type="domain" description="LTD" evidence="2">
    <location>
        <begin position="48"/>
        <end position="148"/>
    </location>
</feature>
<keyword evidence="1" id="KW-0732">Signal</keyword>
<evidence type="ECO:0000259" key="2">
    <source>
        <dbReference type="PROSITE" id="PS51841"/>
    </source>
</evidence>
<proteinExistence type="predicted"/>
<dbReference type="InterPro" id="IPR036415">
    <property type="entry name" value="Lamin_tail_dom_sf"/>
</dbReference>
<dbReference type="PROSITE" id="PS51841">
    <property type="entry name" value="LTD"/>
    <property type="match status" value="1"/>
</dbReference>
<reference evidence="3 4" key="1">
    <citation type="submission" date="2019-06" db="EMBL/GenBank/DDBJ databases">
        <title>Sequencing the genomes of 1000 actinobacteria strains.</title>
        <authorList>
            <person name="Klenk H.-P."/>
        </authorList>
    </citation>
    <scope>NUCLEOTIDE SEQUENCE [LARGE SCALE GENOMIC DNA]</scope>
    <source>
        <strain evidence="3 4">DSM 19560</strain>
    </source>
</reference>